<evidence type="ECO:0000313" key="1">
    <source>
        <dbReference type="EMBL" id="MFC4874729.1"/>
    </source>
</evidence>
<organism evidence="1 2">
    <name type="scientific">Negadavirga shengliensis</name>
    <dbReference type="NCBI Taxonomy" id="1389218"/>
    <lineage>
        <taxon>Bacteria</taxon>
        <taxon>Pseudomonadati</taxon>
        <taxon>Bacteroidota</taxon>
        <taxon>Cytophagia</taxon>
        <taxon>Cytophagales</taxon>
        <taxon>Cyclobacteriaceae</taxon>
        <taxon>Negadavirga</taxon>
    </lineage>
</organism>
<proteinExistence type="predicted"/>
<protein>
    <submittedName>
        <fullName evidence="1">Glycoside hydrolase family 71/99-like protein</fullName>
    </submittedName>
</protein>
<gene>
    <name evidence="1" type="ORF">ACFPFU_23700</name>
</gene>
<dbReference type="EMBL" id="JBHSJJ010000021">
    <property type="protein sequence ID" value="MFC4874729.1"/>
    <property type="molecule type" value="Genomic_DNA"/>
</dbReference>
<dbReference type="CDD" id="cd11576">
    <property type="entry name" value="GH99_GH71_like_2"/>
    <property type="match status" value="1"/>
</dbReference>
<sequence>MQQLHLLFFLCSLVIGCVSNEGASVSEDPDQPPEEIPEAVYDETGLRYTSLNQLVMAGYQGWFAAEGDGSDRGWYHYQRAGRFEPGFSTIDFWPDVAEYGKKYKTAFQHKDGSPAYVYSPYDEESIDLHFKWMKEYGIDGVHMQRFVVEIKEGNVKGRRHFNQVLSHALKAAKKYGRAISVMYDLSGCGPEDVAYLKQDWEALQTTFKLFDNNENPTYVRHNGKPLLTIWGVGFNDNRKYATADVDRLVDQLKGPDNKVSVMLGVPYYWRTLDRDTEASAALHALIKKVDVIMPWAVGRYNSESYGNISGGVLSADIHWCKTNNVDYIPLAFPGFTWGNMRSDPALYDQIPRKEGEFFWKQVAGAKLAGAQSLYVAMFDEIDEGTAIFKCLNETEVPLNGSGKFMGIEDGLDSDYYLWLTGQATQWFHGKDSFGPEKPNRP</sequence>
<dbReference type="Gene3D" id="3.20.20.80">
    <property type="entry name" value="Glycosidases"/>
    <property type="match status" value="1"/>
</dbReference>
<dbReference type="Proteomes" id="UP001595818">
    <property type="component" value="Unassembled WGS sequence"/>
</dbReference>
<comment type="caution">
    <text evidence="1">The sequence shown here is derived from an EMBL/GenBank/DDBJ whole genome shotgun (WGS) entry which is preliminary data.</text>
</comment>
<dbReference type="RefSeq" id="WP_377068856.1">
    <property type="nucleotide sequence ID" value="NZ_JBHSJJ010000021.1"/>
</dbReference>
<keyword evidence="2" id="KW-1185">Reference proteome</keyword>
<name>A0ABV9T7Z8_9BACT</name>
<accession>A0ABV9T7Z8</accession>
<evidence type="ECO:0000313" key="2">
    <source>
        <dbReference type="Proteomes" id="UP001595818"/>
    </source>
</evidence>
<reference evidence="2" key="1">
    <citation type="journal article" date="2019" name="Int. J. Syst. Evol. Microbiol.">
        <title>The Global Catalogue of Microorganisms (GCM) 10K type strain sequencing project: providing services to taxonomists for standard genome sequencing and annotation.</title>
        <authorList>
            <consortium name="The Broad Institute Genomics Platform"/>
            <consortium name="The Broad Institute Genome Sequencing Center for Infectious Disease"/>
            <person name="Wu L."/>
            <person name="Ma J."/>
        </authorList>
    </citation>
    <scope>NUCLEOTIDE SEQUENCE [LARGE SCALE GENOMIC DNA]</scope>
    <source>
        <strain evidence="2">CGMCC 4.7466</strain>
    </source>
</reference>